<protein>
    <recommendedName>
        <fullName evidence="1">Transketolase C-terminal domain-containing protein</fullName>
    </recommendedName>
</protein>
<keyword evidence="3" id="KW-1185">Reference proteome</keyword>
<dbReference type="InterPro" id="IPR051157">
    <property type="entry name" value="PDH/Transketolase"/>
</dbReference>
<evidence type="ECO:0000259" key="1">
    <source>
        <dbReference type="Pfam" id="PF02780"/>
    </source>
</evidence>
<dbReference type="Proteomes" id="UP000226442">
    <property type="component" value="Unassembled WGS sequence"/>
</dbReference>
<dbReference type="OrthoDB" id="8732661at2"/>
<dbReference type="InterPro" id="IPR033248">
    <property type="entry name" value="Transketolase_C"/>
</dbReference>
<dbReference type="PANTHER" id="PTHR43825:SF1">
    <property type="entry name" value="TRANSKETOLASE-LIKE PYRIMIDINE-BINDING DOMAIN-CONTAINING PROTEIN"/>
    <property type="match status" value="1"/>
</dbReference>
<dbReference type="RefSeq" id="WP_096830486.1">
    <property type="nucleotide sequence ID" value="NZ_NXIB02000030.1"/>
</dbReference>
<feature type="domain" description="Transketolase C-terminal" evidence="1">
    <location>
        <begin position="1"/>
        <end position="103"/>
    </location>
</feature>
<dbReference type="EMBL" id="NXIB02000030">
    <property type="protein sequence ID" value="PHX56136.1"/>
    <property type="molecule type" value="Genomic_DNA"/>
</dbReference>
<dbReference type="SUPFAM" id="SSF52922">
    <property type="entry name" value="TK C-terminal domain-like"/>
    <property type="match status" value="1"/>
</dbReference>
<name>A0A2G4F313_9CYAN</name>
<organism evidence="2 3">
    <name type="scientific">Tychonema bourrellyi FEM_GT703</name>
    <dbReference type="NCBI Taxonomy" id="2040638"/>
    <lineage>
        <taxon>Bacteria</taxon>
        <taxon>Bacillati</taxon>
        <taxon>Cyanobacteriota</taxon>
        <taxon>Cyanophyceae</taxon>
        <taxon>Oscillatoriophycideae</taxon>
        <taxon>Oscillatoriales</taxon>
        <taxon>Microcoleaceae</taxon>
        <taxon>Tychonema</taxon>
    </lineage>
</organism>
<proteinExistence type="predicted"/>
<evidence type="ECO:0000313" key="2">
    <source>
        <dbReference type="EMBL" id="PHX56136.1"/>
    </source>
</evidence>
<dbReference type="Gene3D" id="3.40.50.920">
    <property type="match status" value="1"/>
</dbReference>
<gene>
    <name evidence="2" type="ORF">CP500_007045</name>
</gene>
<dbReference type="PANTHER" id="PTHR43825">
    <property type="entry name" value="PYRUVATE DEHYDROGENASE E1 COMPONENT"/>
    <property type="match status" value="1"/>
</dbReference>
<accession>A0A2G4F313</accession>
<dbReference type="InterPro" id="IPR009014">
    <property type="entry name" value="Transketo_C/PFOR_II"/>
</dbReference>
<dbReference type="Pfam" id="PF02780">
    <property type="entry name" value="Transketolase_C"/>
    <property type="match status" value="1"/>
</dbReference>
<dbReference type="AlphaFoldDB" id="A0A2G4F313"/>
<sequence length="110" mass="11562">MLQLVLQASEKLSSQGYSVQVLSMPTVAPLDEQAIWQAAARTGKIISVEEHGIGGLGSAVAEVLALGEIPVKFRALRLQREAVKVAGSQTALRSRLGLSLEGIIEAAISL</sequence>
<evidence type="ECO:0000313" key="3">
    <source>
        <dbReference type="Proteomes" id="UP000226442"/>
    </source>
</evidence>
<comment type="caution">
    <text evidence="2">The sequence shown here is derived from an EMBL/GenBank/DDBJ whole genome shotgun (WGS) entry which is preliminary data.</text>
</comment>
<reference evidence="2" key="1">
    <citation type="submission" date="2017-10" db="EMBL/GenBank/DDBJ databases">
        <title>Draft genome sequence of the planktic cyanobacteria Tychonema bourrellyi isolated from alpine lentic freshwater.</title>
        <authorList>
            <person name="Tett A."/>
            <person name="Armanini F."/>
            <person name="Asnicar F."/>
            <person name="Boscaini A."/>
            <person name="Pasolli E."/>
            <person name="Zolfo M."/>
            <person name="Donati C."/>
            <person name="Salmaso N."/>
            <person name="Segata N."/>
        </authorList>
    </citation>
    <scope>NUCLEOTIDE SEQUENCE</scope>
    <source>
        <strain evidence="2">FEM_GT703</strain>
    </source>
</reference>